<keyword evidence="3" id="KW-0240">DNA-directed RNA polymerase</keyword>
<dbReference type="PANTHER" id="PTHR10535:SF0">
    <property type="entry name" value="DNA-DIRECTED RNA POLYMERASES I, II, AND III SUBUNIT RPABC1"/>
    <property type="match status" value="1"/>
</dbReference>
<dbReference type="GO" id="GO:0003677">
    <property type="term" value="F:DNA binding"/>
    <property type="evidence" value="ECO:0007669"/>
    <property type="project" value="InterPro"/>
</dbReference>
<dbReference type="EMBL" id="KY523104">
    <property type="protein sequence ID" value="QKU35555.1"/>
    <property type="molecule type" value="Genomic_DNA"/>
</dbReference>
<dbReference type="Pfam" id="PF01191">
    <property type="entry name" value="RNA_pol_Rpb5_C"/>
    <property type="match status" value="1"/>
</dbReference>
<proteinExistence type="predicted"/>
<dbReference type="GeneID" id="80518985"/>
<sequence>MEPNKTLFAVIKPDTVKTKIILDNVLTMLGNRIYIDKNGEKQPLLIVEGAAKKIEDRGDGTYTIKANNGENYAIKIVFQRISATGKQSIVSEFFKEYAQYRKILIARDFNNKIADYVAKHHTQIFKEATLLSNLIDYRDQPKFELLSPSEMEKFKSEYNATDYTTKKILRSDPVAKYFALRKGDIMRIIRPSPTSGEAIDYRIVM</sequence>
<feature type="domain" description="RNA polymerase subunit H/Rpb5 C-terminal" evidence="2">
    <location>
        <begin position="133"/>
        <end position="204"/>
    </location>
</feature>
<dbReference type="PIRSF" id="PIRSF000747">
    <property type="entry name" value="RPB5"/>
    <property type="match status" value="1"/>
</dbReference>
<organism evidence="3">
    <name type="scientific">Tupanvirus soda lake</name>
    <dbReference type="NCBI Taxonomy" id="2126985"/>
    <lineage>
        <taxon>Viruses</taxon>
        <taxon>Varidnaviria</taxon>
        <taxon>Bamfordvirae</taxon>
        <taxon>Nucleocytoviricota</taxon>
        <taxon>Megaviricetes</taxon>
        <taxon>Imitervirales</taxon>
        <taxon>Mimiviridae</taxon>
        <taxon>Megamimivirinae</taxon>
        <taxon>Tupanvirus</taxon>
        <taxon>Tupanvirus salinum</taxon>
    </lineage>
</organism>
<evidence type="ECO:0000256" key="1">
    <source>
        <dbReference type="ARBA" id="ARBA00023163"/>
    </source>
</evidence>
<dbReference type="GO" id="GO:0003899">
    <property type="term" value="F:DNA-directed RNA polymerase activity"/>
    <property type="evidence" value="ECO:0007669"/>
    <property type="project" value="InterPro"/>
</dbReference>
<accession>A0A6N1NME1</accession>
<dbReference type="RefSeq" id="YP_010782221.1">
    <property type="nucleotide sequence ID" value="NC_075039.1"/>
</dbReference>
<dbReference type="PANTHER" id="PTHR10535">
    <property type="entry name" value="DNA-DIRECTED RNA POLYMERASES I, II, AND III SUBUNIT RPABC1"/>
    <property type="match status" value="1"/>
</dbReference>
<dbReference type="GO" id="GO:0000428">
    <property type="term" value="C:DNA-directed RNA polymerase complex"/>
    <property type="evidence" value="ECO:0007669"/>
    <property type="project" value="UniProtKB-KW"/>
</dbReference>
<dbReference type="SUPFAM" id="SSF55287">
    <property type="entry name" value="RPB5-like RNA polymerase subunit"/>
    <property type="match status" value="1"/>
</dbReference>
<protein>
    <submittedName>
        <fullName evidence="3">DNA-directed RNA polymerase subunit 5</fullName>
    </submittedName>
</protein>
<dbReference type="Gene3D" id="3.90.940.20">
    <property type="entry name" value="RPB5-like RNA polymerase subunit"/>
    <property type="match status" value="1"/>
</dbReference>
<dbReference type="InterPro" id="IPR014381">
    <property type="entry name" value="Arch_Rpo5/euc_Rpb5"/>
</dbReference>
<dbReference type="InterPro" id="IPR035913">
    <property type="entry name" value="RPB5-like_sf"/>
</dbReference>
<reference evidence="3" key="1">
    <citation type="submission" date="2017-01" db="EMBL/GenBank/DDBJ databases">
        <authorList>
            <person name="Assis F.L."/>
            <person name="Abrahao J.S."/>
            <person name="Silva L."/>
            <person name="Khalil J.B."/>
            <person name="Rodrigues R."/>
            <person name="Silva L.S."/>
            <person name="Arantes T."/>
            <person name="Boratto P."/>
            <person name="Andrade M."/>
            <person name="Kroon E.G."/>
            <person name="Ribeiro B."/>
            <person name="Bergier I."/>
            <person name="Seligmann H."/>
            <person name="Ghigo E."/>
            <person name="Colson P."/>
            <person name="Levasseur A."/>
            <person name="Raoult D."/>
            <person name="Scola B.L."/>
        </authorList>
    </citation>
    <scope>NUCLEOTIDE SEQUENCE</scope>
    <source>
        <strain evidence="3">Soda lake</strain>
    </source>
</reference>
<keyword evidence="1" id="KW-0804">Transcription</keyword>
<name>A0A6N1NME1_9VIRU</name>
<dbReference type="InterPro" id="IPR000783">
    <property type="entry name" value="RNA_pol_subH/Rpb5_C"/>
</dbReference>
<dbReference type="KEGG" id="vg:80518985"/>
<dbReference type="GO" id="GO:0042797">
    <property type="term" value="P:tRNA transcription by RNA polymerase III"/>
    <property type="evidence" value="ECO:0007669"/>
    <property type="project" value="TreeGrafter"/>
</dbReference>
<evidence type="ECO:0000313" key="3">
    <source>
        <dbReference type="EMBL" id="QKU35555.1"/>
    </source>
</evidence>
<evidence type="ECO:0000259" key="2">
    <source>
        <dbReference type="Pfam" id="PF01191"/>
    </source>
</evidence>
<dbReference type="GO" id="GO:0006366">
    <property type="term" value="P:transcription by RNA polymerase II"/>
    <property type="evidence" value="ECO:0007669"/>
    <property type="project" value="TreeGrafter"/>
</dbReference>
<reference evidence="3" key="2">
    <citation type="journal article" date="2018" name="Nat. Commun.">
        <title>Tailed giant Tupanvirus possesses the most complete translational apparatus of the known virosphere.</title>
        <authorList>
            <person name="Abrahao J."/>
            <person name="Silva L."/>
            <person name="Silva L.S."/>
            <person name="Khalil J.Y.B."/>
            <person name="Rodrigues R."/>
            <person name="Arantes T."/>
            <person name="Assis F."/>
            <person name="Boratto P."/>
            <person name="Andrade M."/>
            <person name="Kroon E.G."/>
            <person name="Ribeiro B."/>
            <person name="Bergier I."/>
            <person name="Seligmann H."/>
            <person name="Ghigo E."/>
            <person name="Colson P."/>
            <person name="Levasseur A."/>
            <person name="Kroemer G."/>
            <person name="Raoult D."/>
            <person name="La Scola B."/>
        </authorList>
    </citation>
    <scope>NUCLEOTIDE SEQUENCE [LARGE SCALE GENOMIC DNA]</scope>
    <source>
        <strain evidence="3">Soda lake</strain>
    </source>
</reference>
<dbReference type="GO" id="GO:0006362">
    <property type="term" value="P:transcription elongation by RNA polymerase I"/>
    <property type="evidence" value="ECO:0007669"/>
    <property type="project" value="TreeGrafter"/>
</dbReference>